<evidence type="ECO:0008006" key="2">
    <source>
        <dbReference type="Google" id="ProtNLM"/>
    </source>
</evidence>
<proteinExistence type="predicted"/>
<evidence type="ECO:0000313" key="1">
    <source>
        <dbReference type="EMBL" id="VAW38211.1"/>
    </source>
</evidence>
<protein>
    <recommendedName>
        <fullName evidence="2">Nucleotidyltransferase</fullName>
    </recommendedName>
</protein>
<sequence>RNEMSKQDVRWLQRFDNYQKALTQLTKFIAQGDLNELEEQGLIQAFEYTYELGWNLLKDYLLYQGTQNIYGSRDAIREAFSVGLIADGEGWMKMLQDRNRTTHTYNEEVATAIAANIRQLYFAQFVALKEQFDQFATAEEDI</sequence>
<gene>
    <name evidence="1" type="ORF">MNBD_CHLOROFLEXI01-3037</name>
</gene>
<name>A0A3B0V5G5_9ZZZZ</name>
<organism evidence="1">
    <name type="scientific">hydrothermal vent metagenome</name>
    <dbReference type="NCBI Taxonomy" id="652676"/>
    <lineage>
        <taxon>unclassified sequences</taxon>
        <taxon>metagenomes</taxon>
        <taxon>ecological metagenomes</taxon>
    </lineage>
</organism>
<reference evidence="1" key="1">
    <citation type="submission" date="2018-06" db="EMBL/GenBank/DDBJ databases">
        <authorList>
            <person name="Zhirakovskaya E."/>
        </authorList>
    </citation>
    <scope>NUCLEOTIDE SEQUENCE</scope>
</reference>
<dbReference type="AlphaFoldDB" id="A0A3B0V5G5"/>
<dbReference type="InterPro" id="IPR010235">
    <property type="entry name" value="HepT"/>
</dbReference>
<feature type="non-terminal residue" evidence="1">
    <location>
        <position position="1"/>
    </location>
</feature>
<dbReference type="EMBL" id="UOEU01000699">
    <property type="protein sequence ID" value="VAW38211.1"/>
    <property type="molecule type" value="Genomic_DNA"/>
</dbReference>
<dbReference type="SUPFAM" id="SSF81593">
    <property type="entry name" value="Nucleotidyltransferase substrate binding subunit/domain"/>
    <property type="match status" value="1"/>
</dbReference>
<dbReference type="NCBIfam" id="TIGR01987">
    <property type="entry name" value="HI0074"/>
    <property type="match status" value="1"/>
</dbReference>
<dbReference type="Pfam" id="PF08780">
    <property type="entry name" value="NTase_sub_bind"/>
    <property type="match status" value="1"/>
</dbReference>
<dbReference type="Gene3D" id="1.20.120.330">
    <property type="entry name" value="Nucleotidyltransferases domain 2"/>
    <property type="match status" value="1"/>
</dbReference>
<accession>A0A3B0V5G5</accession>